<evidence type="ECO:0000256" key="2">
    <source>
        <dbReference type="ARBA" id="ARBA00005907"/>
    </source>
</evidence>
<gene>
    <name evidence="6" type="ORF">ANCCAN_16974</name>
</gene>
<dbReference type="AlphaFoldDB" id="A0A368FYD9"/>
<dbReference type="GO" id="GO:0005654">
    <property type="term" value="C:nucleoplasm"/>
    <property type="evidence" value="ECO:0007669"/>
    <property type="project" value="TreeGrafter"/>
</dbReference>
<feature type="region of interest" description="Disordered" evidence="4">
    <location>
        <begin position="809"/>
        <end position="875"/>
    </location>
</feature>
<organism evidence="6 7">
    <name type="scientific">Ancylostoma caninum</name>
    <name type="common">Dog hookworm</name>
    <dbReference type="NCBI Taxonomy" id="29170"/>
    <lineage>
        <taxon>Eukaryota</taxon>
        <taxon>Metazoa</taxon>
        <taxon>Ecdysozoa</taxon>
        <taxon>Nematoda</taxon>
        <taxon>Chromadorea</taxon>
        <taxon>Rhabditida</taxon>
        <taxon>Rhabditina</taxon>
        <taxon>Rhabditomorpha</taxon>
        <taxon>Strongyloidea</taxon>
        <taxon>Ancylostomatidae</taxon>
        <taxon>Ancylostomatinae</taxon>
        <taxon>Ancylostoma</taxon>
    </lineage>
</organism>
<comment type="similarity">
    <text evidence="2">Belongs to the NOC2 family.</text>
</comment>
<dbReference type="SUPFAM" id="SSF48371">
    <property type="entry name" value="ARM repeat"/>
    <property type="match status" value="1"/>
</dbReference>
<dbReference type="Pfam" id="PF03715">
    <property type="entry name" value="Noc2"/>
    <property type="match status" value="1"/>
</dbReference>
<dbReference type="OrthoDB" id="10266662at2759"/>
<feature type="compositionally biased region" description="Basic and acidic residues" evidence="4">
    <location>
        <begin position="809"/>
        <end position="818"/>
    </location>
</feature>
<evidence type="ECO:0000313" key="6">
    <source>
        <dbReference type="EMBL" id="RCN37132.1"/>
    </source>
</evidence>
<dbReference type="GO" id="GO:0030691">
    <property type="term" value="C:Noc2p-Noc3p complex"/>
    <property type="evidence" value="ECO:0007669"/>
    <property type="project" value="TreeGrafter"/>
</dbReference>
<dbReference type="GO" id="GO:0003714">
    <property type="term" value="F:transcription corepressor activity"/>
    <property type="evidence" value="ECO:0007669"/>
    <property type="project" value="TreeGrafter"/>
</dbReference>
<evidence type="ECO:0000256" key="3">
    <source>
        <dbReference type="ARBA" id="ARBA00023242"/>
    </source>
</evidence>
<dbReference type="GO" id="GO:0042393">
    <property type="term" value="F:histone binding"/>
    <property type="evidence" value="ECO:0007669"/>
    <property type="project" value="TreeGrafter"/>
</dbReference>
<reference evidence="6 7" key="1">
    <citation type="submission" date="2014-10" db="EMBL/GenBank/DDBJ databases">
        <title>Draft genome of the hookworm Ancylostoma caninum.</title>
        <authorList>
            <person name="Mitreva M."/>
        </authorList>
    </citation>
    <scope>NUCLEOTIDE SEQUENCE [LARGE SCALE GENOMIC DNA]</scope>
    <source>
        <strain evidence="6 7">Baltimore</strain>
    </source>
</reference>
<dbReference type="GO" id="GO:0005730">
    <property type="term" value="C:nucleolus"/>
    <property type="evidence" value="ECO:0007669"/>
    <property type="project" value="TreeGrafter"/>
</dbReference>
<keyword evidence="7" id="KW-1185">Reference proteome</keyword>
<dbReference type="InterPro" id="IPR016024">
    <property type="entry name" value="ARM-type_fold"/>
</dbReference>
<dbReference type="GO" id="GO:0000122">
    <property type="term" value="P:negative regulation of transcription by RNA polymerase II"/>
    <property type="evidence" value="ECO:0007669"/>
    <property type="project" value="TreeGrafter"/>
</dbReference>
<dbReference type="GO" id="GO:0030690">
    <property type="term" value="C:Noc1p-Noc2p complex"/>
    <property type="evidence" value="ECO:0007669"/>
    <property type="project" value="TreeGrafter"/>
</dbReference>
<evidence type="ECO:0000256" key="5">
    <source>
        <dbReference type="SAM" id="SignalP"/>
    </source>
</evidence>
<comment type="subcellular location">
    <subcellularLocation>
        <location evidence="1">Nucleus</location>
    </subcellularLocation>
</comment>
<sequence length="875" mass="100361">MRLLQRAKRKVSVLTVLAILMASPPSQTKTMSLVQPRPSLQRPNICKTFRSRWTLDRAVSETVSRIPKAKKDSSGRLIFDGAMLDYLENALDPEDEKQRINIEDVRLGVEAFNACVARVGADVDAPKFIINEQAVFYETVRLCFEKLGDAFNILITGKCKVKIEPGTCEEATPMKMKNIKKYQTPLKQYLASLLTFANEVQTPDVIVSTLKTIRRMVDLYAHFKKITKNLSKVLVRIWSRKTLECRVGAYVCMTQLVKSHPEHFVSLYKVSGRYLFENRRIWTKHIYAVSETVSRIPKAKKDSSGRLIFDGAMLDYLENALDPEDEKQRINIEDVRLGVEAFNACVARVGADVDAPKFIINEQAVFYETVRLCFEKLGDAFNILITGKSKVKIEPGTYEDTTPMKMKNIKKYQTPLKQYLASVLTFANEVQTPDVIVSTLKTIRRMVDLYAHFKKITKNLSKVLVRIWSRKTLECRVGAYVCMTQLVKSHPEHFVSLYKSCYLGFVSNSREVSSETWPILHFMHKTFAELTVLHPNLAYPYAFVYIRQIAIHLRNAIISKKRKDMVQTVYNWQVMQCLYLWTRVMSKAHAVHDCEAICELSYPLTQIIHGVLKLYHSLRYFPLRLHCISLLIQLQANCGVFIPSLALAVELLNDVVLIMAKKPKTVKNAKIVDMDSSLKVGALALEDNAWRAALCDQVFRVTLQAAHLICSQPSFPDITVPITFRIKDFLRKNRSAEFARCFRALLEKMEEQAKFVADVLLTKEFTIKDDVQVMSLQLALNNPDSPLRTYYRQWEKAWRIKQRMLVKTEKKEKAKESKQSTTQKKDGKKQKKTEKEVKIVEKPKKKRRLSQPAAARADATVPDQLGDLANWSDSE</sequence>
<dbReference type="GO" id="GO:0042273">
    <property type="term" value="P:ribosomal large subunit biogenesis"/>
    <property type="evidence" value="ECO:0007669"/>
    <property type="project" value="TreeGrafter"/>
</dbReference>
<dbReference type="PANTHER" id="PTHR12687">
    <property type="entry name" value="NUCLEOLAR COMPLEX 2 AND RAD4-RELATED"/>
    <property type="match status" value="1"/>
</dbReference>
<feature type="signal peptide" evidence="5">
    <location>
        <begin position="1"/>
        <end position="28"/>
    </location>
</feature>
<dbReference type="STRING" id="29170.A0A368FYD9"/>
<dbReference type="InterPro" id="IPR005343">
    <property type="entry name" value="Noc2"/>
</dbReference>
<name>A0A368FYD9_ANCCA</name>
<dbReference type="EMBL" id="JOJR01000495">
    <property type="protein sequence ID" value="RCN37132.1"/>
    <property type="molecule type" value="Genomic_DNA"/>
</dbReference>
<dbReference type="PANTHER" id="PTHR12687:SF4">
    <property type="entry name" value="NUCLEOLAR COMPLEX PROTEIN 2 HOMOLOG"/>
    <property type="match status" value="1"/>
</dbReference>
<evidence type="ECO:0000256" key="4">
    <source>
        <dbReference type="SAM" id="MobiDB-lite"/>
    </source>
</evidence>
<accession>A0A368FYD9</accession>
<keyword evidence="3" id="KW-0539">Nucleus</keyword>
<evidence type="ECO:0000313" key="7">
    <source>
        <dbReference type="Proteomes" id="UP000252519"/>
    </source>
</evidence>
<feature type="chain" id="PRO_5016860006" evidence="5">
    <location>
        <begin position="29"/>
        <end position="875"/>
    </location>
</feature>
<proteinExistence type="inferred from homology"/>
<protein>
    <submittedName>
        <fullName evidence="6">Noc2p family protein</fullName>
    </submittedName>
</protein>
<dbReference type="Proteomes" id="UP000252519">
    <property type="component" value="Unassembled WGS sequence"/>
</dbReference>
<feature type="compositionally biased region" description="Basic and acidic residues" evidence="4">
    <location>
        <begin position="833"/>
        <end position="842"/>
    </location>
</feature>
<keyword evidence="5" id="KW-0732">Signal</keyword>
<comment type="caution">
    <text evidence="6">The sequence shown here is derived from an EMBL/GenBank/DDBJ whole genome shotgun (WGS) entry which is preliminary data.</text>
</comment>
<evidence type="ECO:0000256" key="1">
    <source>
        <dbReference type="ARBA" id="ARBA00004123"/>
    </source>
</evidence>